<dbReference type="Pfam" id="PF07372">
    <property type="entry name" value="DUF1491"/>
    <property type="match status" value="1"/>
</dbReference>
<dbReference type="Gene3D" id="3.40.1530.20">
    <property type="entry name" value="Protein of unknown function (DUF1491)"/>
    <property type="match status" value="1"/>
</dbReference>
<keyword evidence="2" id="KW-1185">Reference proteome</keyword>
<reference evidence="1 2" key="1">
    <citation type="submission" date="2020-08" db="EMBL/GenBank/DDBJ databases">
        <title>Genome sequencing of Purple Non-Sulfur Bacteria from various extreme environments.</title>
        <authorList>
            <person name="Mayer M."/>
        </authorList>
    </citation>
    <scope>NUCLEOTIDE SEQUENCE [LARGE SCALE GENOMIC DNA]</scope>
    <source>
        <strain evidence="1 2">JA131</strain>
    </source>
</reference>
<gene>
    <name evidence="1" type="ORF">GGD89_003715</name>
</gene>
<evidence type="ECO:0008006" key="3">
    <source>
        <dbReference type="Google" id="ProtNLM"/>
    </source>
</evidence>
<protein>
    <recommendedName>
        <fullName evidence="3">DUF1491 family protein</fullName>
    </recommendedName>
</protein>
<name>A0A7W6RGC3_9PROT</name>
<dbReference type="InterPro" id="IPR009964">
    <property type="entry name" value="DUF1491"/>
</dbReference>
<dbReference type="Proteomes" id="UP000554286">
    <property type="component" value="Unassembled WGS sequence"/>
</dbReference>
<dbReference type="EMBL" id="JACIGK010000047">
    <property type="protein sequence ID" value="MBB4268061.1"/>
    <property type="molecule type" value="Genomic_DNA"/>
</dbReference>
<proteinExistence type="predicted"/>
<evidence type="ECO:0000313" key="1">
    <source>
        <dbReference type="EMBL" id="MBB4268061.1"/>
    </source>
</evidence>
<evidence type="ECO:0000313" key="2">
    <source>
        <dbReference type="Proteomes" id="UP000554286"/>
    </source>
</evidence>
<dbReference type="RefSeq" id="WP_184048573.1">
    <property type="nucleotide sequence ID" value="NZ_JACIGK010000047.1"/>
</dbReference>
<dbReference type="AlphaFoldDB" id="A0A7W6RGC3"/>
<sequence length="125" mass="13423">MARLTAGLRARAYLRQVQARGGFGAVLRRGDETAGDILLKVRPVGAPARVDVYAQATLADGQRGWMRLGQPGFADEAAADAAIARAVTRDPDIWVLELEPDEAGFPLDEPLVLDQCDRGGQAERP</sequence>
<comment type="caution">
    <text evidence="1">The sequence shown here is derived from an EMBL/GenBank/DDBJ whole genome shotgun (WGS) entry which is preliminary data.</text>
</comment>
<accession>A0A7W6RGC3</accession>
<organism evidence="1 2">
    <name type="scientific">Roseospira visakhapatnamensis</name>
    <dbReference type="NCBI Taxonomy" id="390880"/>
    <lineage>
        <taxon>Bacteria</taxon>
        <taxon>Pseudomonadati</taxon>
        <taxon>Pseudomonadota</taxon>
        <taxon>Alphaproteobacteria</taxon>
        <taxon>Rhodospirillales</taxon>
        <taxon>Rhodospirillaceae</taxon>
        <taxon>Roseospira</taxon>
    </lineage>
</organism>